<comment type="caution">
    <text evidence="2">The sequence shown here is derived from an EMBL/GenBank/DDBJ whole genome shotgun (WGS) entry which is preliminary data.</text>
</comment>
<organism evidence="2 3">
    <name type="scientific">Pleurodeles waltl</name>
    <name type="common">Iberian ribbed newt</name>
    <dbReference type="NCBI Taxonomy" id="8319"/>
    <lineage>
        <taxon>Eukaryota</taxon>
        <taxon>Metazoa</taxon>
        <taxon>Chordata</taxon>
        <taxon>Craniata</taxon>
        <taxon>Vertebrata</taxon>
        <taxon>Euteleostomi</taxon>
        <taxon>Amphibia</taxon>
        <taxon>Batrachia</taxon>
        <taxon>Caudata</taxon>
        <taxon>Salamandroidea</taxon>
        <taxon>Salamandridae</taxon>
        <taxon>Pleurodelinae</taxon>
        <taxon>Pleurodeles</taxon>
    </lineage>
</organism>
<gene>
    <name evidence="2" type="ORF">NDU88_004035</name>
</gene>
<protein>
    <submittedName>
        <fullName evidence="2">Uncharacterized protein</fullName>
    </submittedName>
</protein>
<dbReference type="Proteomes" id="UP001066276">
    <property type="component" value="Chromosome 2_2"/>
</dbReference>
<evidence type="ECO:0000313" key="2">
    <source>
        <dbReference type="EMBL" id="KAJ1194749.1"/>
    </source>
</evidence>
<reference evidence="2" key="1">
    <citation type="journal article" date="2022" name="bioRxiv">
        <title>Sequencing and chromosome-scale assembly of the giantPleurodeles waltlgenome.</title>
        <authorList>
            <person name="Brown T."/>
            <person name="Elewa A."/>
            <person name="Iarovenko S."/>
            <person name="Subramanian E."/>
            <person name="Araus A.J."/>
            <person name="Petzold A."/>
            <person name="Susuki M."/>
            <person name="Suzuki K.-i.T."/>
            <person name="Hayashi T."/>
            <person name="Toyoda A."/>
            <person name="Oliveira C."/>
            <person name="Osipova E."/>
            <person name="Leigh N.D."/>
            <person name="Simon A."/>
            <person name="Yun M.H."/>
        </authorList>
    </citation>
    <scope>NUCLEOTIDE SEQUENCE</scope>
    <source>
        <strain evidence="2">20211129_DDA</strain>
        <tissue evidence="2">Liver</tissue>
    </source>
</reference>
<dbReference type="EMBL" id="JANPWB010000004">
    <property type="protein sequence ID" value="KAJ1194749.1"/>
    <property type="molecule type" value="Genomic_DNA"/>
</dbReference>
<proteinExistence type="predicted"/>
<feature type="region of interest" description="Disordered" evidence="1">
    <location>
        <begin position="41"/>
        <end position="79"/>
    </location>
</feature>
<accession>A0AAV7V043</accession>
<dbReference type="AlphaFoldDB" id="A0AAV7V043"/>
<sequence>MHPTRGRGLATEEDGRLKGQLHGVVELEQIGERCRAWDPFRRHQRSERRTPLQGERFPGARQVCGPVNPGATESQPATQPLTAVYHIRKGLERNRHWFVRPGPAALPLIRGHGGNWSSTLPRLLYNLRHFTWCHPDCLEWG</sequence>
<name>A0AAV7V043_PLEWA</name>
<evidence type="ECO:0000256" key="1">
    <source>
        <dbReference type="SAM" id="MobiDB-lite"/>
    </source>
</evidence>
<keyword evidence="3" id="KW-1185">Reference proteome</keyword>
<evidence type="ECO:0000313" key="3">
    <source>
        <dbReference type="Proteomes" id="UP001066276"/>
    </source>
</evidence>